<feature type="transmembrane region" description="Helical" evidence="8">
    <location>
        <begin position="340"/>
        <end position="358"/>
    </location>
</feature>
<feature type="transmembrane region" description="Helical" evidence="8">
    <location>
        <begin position="226"/>
        <end position="244"/>
    </location>
</feature>
<dbReference type="GO" id="GO:0016758">
    <property type="term" value="F:hexosyltransferase activity"/>
    <property type="evidence" value="ECO:0007669"/>
    <property type="project" value="InterPro"/>
</dbReference>
<evidence type="ECO:0000256" key="3">
    <source>
        <dbReference type="ARBA" id="ARBA00022679"/>
    </source>
</evidence>
<dbReference type="RefSeq" id="WP_171469134.1">
    <property type="nucleotide sequence ID" value="NZ_CP053452.2"/>
</dbReference>
<dbReference type="GO" id="GO:0005886">
    <property type="term" value="C:plasma membrane"/>
    <property type="evidence" value="ECO:0007669"/>
    <property type="project" value="UniProtKB-SubCell"/>
</dbReference>
<dbReference type="EMBL" id="CP053452">
    <property type="protein sequence ID" value="QJW92807.1"/>
    <property type="molecule type" value="Genomic_DNA"/>
</dbReference>
<organism evidence="9 10">
    <name type="scientific">Frigoriglobus tundricola</name>
    <dbReference type="NCBI Taxonomy" id="2774151"/>
    <lineage>
        <taxon>Bacteria</taxon>
        <taxon>Pseudomonadati</taxon>
        <taxon>Planctomycetota</taxon>
        <taxon>Planctomycetia</taxon>
        <taxon>Gemmatales</taxon>
        <taxon>Gemmataceae</taxon>
        <taxon>Frigoriglobus</taxon>
    </lineage>
</organism>
<evidence type="ECO:0000256" key="5">
    <source>
        <dbReference type="ARBA" id="ARBA00022989"/>
    </source>
</evidence>
<dbReference type="AlphaFoldDB" id="A0A6M5YFM2"/>
<feature type="transmembrane region" description="Helical" evidence="8">
    <location>
        <begin position="189"/>
        <end position="214"/>
    </location>
</feature>
<evidence type="ECO:0000256" key="8">
    <source>
        <dbReference type="SAM" id="Phobius"/>
    </source>
</evidence>
<accession>A0A6M5YFM2</accession>
<dbReference type="InterPro" id="IPR018584">
    <property type="entry name" value="GT87"/>
</dbReference>
<dbReference type="Pfam" id="PF09594">
    <property type="entry name" value="GT87"/>
    <property type="match status" value="1"/>
</dbReference>
<gene>
    <name evidence="9" type="ORF">FTUN_0304</name>
</gene>
<keyword evidence="6 8" id="KW-0472">Membrane</keyword>
<evidence type="ECO:0008006" key="11">
    <source>
        <dbReference type="Google" id="ProtNLM"/>
    </source>
</evidence>
<evidence type="ECO:0000256" key="1">
    <source>
        <dbReference type="ARBA" id="ARBA00004651"/>
    </source>
</evidence>
<keyword evidence="3" id="KW-0808">Transferase</keyword>
<evidence type="ECO:0000256" key="7">
    <source>
        <dbReference type="ARBA" id="ARBA00024033"/>
    </source>
</evidence>
<keyword evidence="10" id="KW-1185">Reference proteome</keyword>
<comment type="subcellular location">
    <subcellularLocation>
        <location evidence="1">Cell membrane</location>
        <topology evidence="1">Multi-pass membrane protein</topology>
    </subcellularLocation>
</comment>
<keyword evidence="4 8" id="KW-0812">Transmembrane</keyword>
<comment type="similarity">
    <text evidence="7">Belongs to the glycosyltransferase 87 family.</text>
</comment>
<evidence type="ECO:0000313" key="9">
    <source>
        <dbReference type="EMBL" id="QJW92807.1"/>
    </source>
</evidence>
<reference evidence="10" key="1">
    <citation type="submission" date="2020-05" db="EMBL/GenBank/DDBJ databases">
        <title>Frigoriglobus tundricola gen. nov., sp. nov., a psychrotolerant cellulolytic planctomycete of the family Gemmataceae with two divergent copies of 16S rRNA gene.</title>
        <authorList>
            <person name="Kulichevskaya I.S."/>
            <person name="Ivanova A.A."/>
            <person name="Naumoff D.G."/>
            <person name="Beletsky A.V."/>
            <person name="Rijpstra W.I.C."/>
            <person name="Sinninghe Damste J.S."/>
            <person name="Mardanov A.V."/>
            <person name="Ravin N.V."/>
            <person name="Dedysh S.N."/>
        </authorList>
    </citation>
    <scope>NUCLEOTIDE SEQUENCE [LARGE SCALE GENOMIC DNA]</scope>
    <source>
        <strain evidence="10">PL17</strain>
    </source>
</reference>
<keyword evidence="2" id="KW-1003">Cell membrane</keyword>
<feature type="transmembrane region" description="Helical" evidence="8">
    <location>
        <begin position="120"/>
        <end position="140"/>
    </location>
</feature>
<evidence type="ECO:0000313" key="10">
    <source>
        <dbReference type="Proteomes" id="UP000503447"/>
    </source>
</evidence>
<keyword evidence="5 8" id="KW-1133">Transmembrane helix</keyword>
<evidence type="ECO:0000256" key="4">
    <source>
        <dbReference type="ARBA" id="ARBA00022692"/>
    </source>
</evidence>
<proteinExistence type="inferred from homology"/>
<name>A0A6M5YFM2_9BACT</name>
<protein>
    <recommendedName>
        <fullName evidence="11">DUF2029 domain-containing protein</fullName>
    </recommendedName>
</protein>
<feature type="transmembrane region" description="Helical" evidence="8">
    <location>
        <begin position="160"/>
        <end position="183"/>
    </location>
</feature>
<evidence type="ECO:0000256" key="2">
    <source>
        <dbReference type="ARBA" id="ARBA00022475"/>
    </source>
</evidence>
<dbReference type="KEGG" id="ftj:FTUN_0304"/>
<feature type="transmembrane region" description="Helical" evidence="8">
    <location>
        <begin position="12"/>
        <end position="34"/>
    </location>
</feature>
<dbReference type="Proteomes" id="UP000503447">
    <property type="component" value="Chromosome"/>
</dbReference>
<feature type="transmembrane region" description="Helical" evidence="8">
    <location>
        <begin position="288"/>
        <end position="306"/>
    </location>
</feature>
<evidence type="ECO:0000256" key="6">
    <source>
        <dbReference type="ARBA" id="ARBA00023136"/>
    </source>
</evidence>
<feature type="transmembrane region" description="Helical" evidence="8">
    <location>
        <begin position="318"/>
        <end position="334"/>
    </location>
</feature>
<sequence>MSSPAIDRPLGGYLRGAISATALAVLLALGVYLARGYVDTPSLPRPHDFLQVWSAGRLNLGGNNPYDGERMYALQVTNRMPDCRTAERPAGYASMMWVPPWGLAVAMPVGALPVDLAQLVWVYGQLAVILAGSVVLWRLYGGAADRRWVAAALALGSGPVWWQTVGGQYAGVLFVGVVGYLAAHRAHRPLLAGAFVALTALKPHLFTLLAVGLCIDALRTPFGRRVVLGGVIALGAAAAVGTATNPHVWDQYAAATSGEGSAYYPGLTEWFNPTVQAWVRHAFPGRPFWVQFVPLAAAVPVFAAYWWRHGGPDRWPAALPWVLPVCLLVAPYGSWPSDQVLFLVPVIALAVRIGPGAIRFAPPDAAVVAFAAANAAVVVMTASQVPLHYYVWVAPTFCACLVLKRSALERDAVGATASAGGER</sequence>